<proteinExistence type="inferred from homology"/>
<dbReference type="GO" id="GO:0005737">
    <property type="term" value="C:cytoplasm"/>
    <property type="evidence" value="ECO:0007669"/>
    <property type="project" value="TreeGrafter"/>
</dbReference>
<organism evidence="3 4">
    <name type="scientific">Coleophoma crateriformis</name>
    <dbReference type="NCBI Taxonomy" id="565419"/>
    <lineage>
        <taxon>Eukaryota</taxon>
        <taxon>Fungi</taxon>
        <taxon>Dikarya</taxon>
        <taxon>Ascomycota</taxon>
        <taxon>Pezizomycotina</taxon>
        <taxon>Leotiomycetes</taxon>
        <taxon>Helotiales</taxon>
        <taxon>Dermateaceae</taxon>
        <taxon>Coleophoma</taxon>
    </lineage>
</organism>
<feature type="domain" description="Peptidase C14 caspase" evidence="2">
    <location>
        <begin position="12"/>
        <end position="297"/>
    </location>
</feature>
<keyword evidence="4" id="KW-1185">Reference proteome</keyword>
<dbReference type="AlphaFoldDB" id="A0A3D8S9J6"/>
<dbReference type="PANTHER" id="PTHR48104">
    <property type="entry name" value="METACASPASE-4"/>
    <property type="match status" value="1"/>
</dbReference>
<comment type="caution">
    <text evidence="3">The sequence shown here is derived from an EMBL/GenBank/DDBJ whole genome shotgun (WGS) entry which is preliminary data.</text>
</comment>
<accession>A0A3D8S9J6</accession>
<dbReference type="Proteomes" id="UP000256328">
    <property type="component" value="Unassembled WGS sequence"/>
</dbReference>
<dbReference type="OrthoDB" id="3223806at2759"/>
<reference evidence="3 4" key="1">
    <citation type="journal article" date="2018" name="IMA Fungus">
        <title>IMA Genome-F 9: Draft genome sequence of Annulohypoxylon stygium, Aspergillus mulundensis, Berkeleyomyces basicola (syn. Thielaviopsis basicola), Ceratocystis smalleyi, two Cercospora beticola strains, Coleophoma cylindrospora, Fusarium fracticaudum, Phialophora cf. hyalina, and Morchella septimelata.</title>
        <authorList>
            <person name="Wingfield B.D."/>
            <person name="Bills G.F."/>
            <person name="Dong Y."/>
            <person name="Huang W."/>
            <person name="Nel W.J."/>
            <person name="Swalarsk-Parry B.S."/>
            <person name="Vaghefi N."/>
            <person name="Wilken P.M."/>
            <person name="An Z."/>
            <person name="de Beer Z.W."/>
            <person name="De Vos L."/>
            <person name="Chen L."/>
            <person name="Duong T.A."/>
            <person name="Gao Y."/>
            <person name="Hammerbacher A."/>
            <person name="Kikkert J.R."/>
            <person name="Li Y."/>
            <person name="Li H."/>
            <person name="Li K."/>
            <person name="Li Q."/>
            <person name="Liu X."/>
            <person name="Ma X."/>
            <person name="Naidoo K."/>
            <person name="Pethybridge S.J."/>
            <person name="Sun J."/>
            <person name="Steenkamp E.T."/>
            <person name="van der Nest M.A."/>
            <person name="van Wyk S."/>
            <person name="Wingfield M.J."/>
            <person name="Xiong C."/>
            <person name="Yue Q."/>
            <person name="Zhang X."/>
        </authorList>
    </citation>
    <scope>NUCLEOTIDE SEQUENCE [LARGE SCALE GENOMIC DNA]</scope>
    <source>
        <strain evidence="3 4">BP5796</strain>
    </source>
</reference>
<dbReference type="InterPro" id="IPR011600">
    <property type="entry name" value="Pept_C14_caspase"/>
</dbReference>
<gene>
    <name evidence="3" type="ORF">BP5796_04434</name>
</gene>
<sequence length="686" mass="76209">MLPKEQNVITTHHALLIGAGFTPKERREEWPALKGCVQDVRAIKEQLTKSVPGVSIRMLTASLTEPDASSPVEDEGDLSSHSNVMSSLEMITLQAAPSTFVYIHFTGHGTAIAPTSKFSSNSTGELALVLIAGGDATKIQYLRGSELAFWLKKMVDKGLKVTLVLDCCASGSVVRDEKDPSVRYLPYDSTVDAAYPPTPGQSLSLEDEATLPPFRGASMRSNWLVSPDGYTVLTACGPAEVARELQVGQQWYGVLSYFLARAFINCGRVGGRQQHIYAHLCARFREKGVRQTPMLYGNKRLCFFEDANREDDAIPISIMKNMDQNLQLGAGQAQGVCQGDKFALCSINPRKRDSEQNSVLFEVIRSGALMSDLNILGMAVVQSGMTATACTRLSLRRFPILLDLQLPCRDIWERARQERPSLDVQYSDNAEPGVSFSFHVTISARDSYEIQDELKQRIPDLPASQYDLQENAGYVLDIVEHLAKFKLVENLANGLLANPAHPFRKSFSVHLVNAAKKIFYPGCSKLGPFHPTCAHAECLVEVEDGDELTLVVQNKEEKGGRDIYFYFYNMGSCWEIENLLHGNHYVIPPRSSNKDDKDFENGTSGEWKQSIQNIVPREIKDKGKQNCDDIFKIFLTVQPTSFTLLELPEIGELTKRHGSSEGRGSSPAFDSEDWAALSFRVRTYVK</sequence>
<dbReference type="Gene3D" id="3.40.50.1460">
    <property type="match status" value="1"/>
</dbReference>
<dbReference type="GO" id="GO:0006508">
    <property type="term" value="P:proteolysis"/>
    <property type="evidence" value="ECO:0007669"/>
    <property type="project" value="InterPro"/>
</dbReference>
<protein>
    <recommendedName>
        <fullName evidence="2">Peptidase C14 caspase domain-containing protein</fullName>
    </recommendedName>
</protein>
<dbReference type="PANTHER" id="PTHR48104:SF30">
    <property type="entry name" value="METACASPASE-1"/>
    <property type="match status" value="1"/>
</dbReference>
<dbReference type="Pfam" id="PF00656">
    <property type="entry name" value="Peptidase_C14"/>
    <property type="match status" value="1"/>
</dbReference>
<evidence type="ECO:0000313" key="3">
    <source>
        <dbReference type="EMBL" id="RDW82943.1"/>
    </source>
</evidence>
<dbReference type="InterPro" id="IPR050452">
    <property type="entry name" value="Metacaspase"/>
</dbReference>
<name>A0A3D8S9J6_9HELO</name>
<evidence type="ECO:0000313" key="4">
    <source>
        <dbReference type="Proteomes" id="UP000256328"/>
    </source>
</evidence>
<dbReference type="GO" id="GO:0004197">
    <property type="term" value="F:cysteine-type endopeptidase activity"/>
    <property type="evidence" value="ECO:0007669"/>
    <property type="project" value="InterPro"/>
</dbReference>
<evidence type="ECO:0000256" key="1">
    <source>
        <dbReference type="ARBA" id="ARBA00009005"/>
    </source>
</evidence>
<evidence type="ECO:0000259" key="2">
    <source>
        <dbReference type="Pfam" id="PF00656"/>
    </source>
</evidence>
<dbReference type="EMBL" id="PDLN01000006">
    <property type="protein sequence ID" value="RDW82943.1"/>
    <property type="molecule type" value="Genomic_DNA"/>
</dbReference>
<comment type="similarity">
    <text evidence="1">Belongs to the peptidase C14B family.</text>
</comment>